<sequence>MNPIKGVKLEMHTLQDPPEWRFVAGRRVRVRKPSPNIFNRDMRAEVATTDKLGYTFFNKSPFNIFPYLFYFDPLTFSILKCYSPESTEKEAPLPASRADGGDPPKVVIGYNAGDNAFMMEGTPGDVGILKVLLSTENLQMDWIEQSPITATRGMVMERPPENFL</sequence>
<dbReference type="EMBL" id="JARKIB010000272">
    <property type="protein sequence ID" value="KAJ7717810.1"/>
    <property type="molecule type" value="Genomic_DNA"/>
</dbReference>
<reference evidence="1" key="1">
    <citation type="submission" date="2023-03" db="EMBL/GenBank/DDBJ databases">
        <title>Massive genome expansion in bonnet fungi (Mycena s.s.) driven by repeated elements and novel gene families across ecological guilds.</title>
        <authorList>
            <consortium name="Lawrence Berkeley National Laboratory"/>
            <person name="Harder C.B."/>
            <person name="Miyauchi S."/>
            <person name="Viragh M."/>
            <person name="Kuo A."/>
            <person name="Thoen E."/>
            <person name="Andreopoulos B."/>
            <person name="Lu D."/>
            <person name="Skrede I."/>
            <person name="Drula E."/>
            <person name="Henrissat B."/>
            <person name="Morin E."/>
            <person name="Kohler A."/>
            <person name="Barry K."/>
            <person name="LaButti K."/>
            <person name="Morin E."/>
            <person name="Salamov A."/>
            <person name="Lipzen A."/>
            <person name="Mereny Z."/>
            <person name="Hegedus B."/>
            <person name="Baldrian P."/>
            <person name="Stursova M."/>
            <person name="Weitz H."/>
            <person name="Taylor A."/>
            <person name="Grigoriev I.V."/>
            <person name="Nagy L.G."/>
            <person name="Martin F."/>
            <person name="Kauserud H."/>
        </authorList>
    </citation>
    <scope>NUCLEOTIDE SEQUENCE</scope>
    <source>
        <strain evidence="1">CBHHK182m</strain>
    </source>
</reference>
<gene>
    <name evidence="1" type="ORF">B0H16DRAFT_1798839</name>
</gene>
<proteinExistence type="predicted"/>
<evidence type="ECO:0000313" key="1">
    <source>
        <dbReference type="EMBL" id="KAJ7717810.1"/>
    </source>
</evidence>
<keyword evidence="2" id="KW-1185">Reference proteome</keyword>
<dbReference type="Proteomes" id="UP001215598">
    <property type="component" value="Unassembled WGS sequence"/>
</dbReference>
<evidence type="ECO:0000313" key="2">
    <source>
        <dbReference type="Proteomes" id="UP001215598"/>
    </source>
</evidence>
<accession>A0AAD7MI03</accession>
<comment type="caution">
    <text evidence="1">The sequence shown here is derived from an EMBL/GenBank/DDBJ whole genome shotgun (WGS) entry which is preliminary data.</text>
</comment>
<protein>
    <submittedName>
        <fullName evidence="1">Uncharacterized protein</fullName>
    </submittedName>
</protein>
<organism evidence="1 2">
    <name type="scientific">Mycena metata</name>
    <dbReference type="NCBI Taxonomy" id="1033252"/>
    <lineage>
        <taxon>Eukaryota</taxon>
        <taxon>Fungi</taxon>
        <taxon>Dikarya</taxon>
        <taxon>Basidiomycota</taxon>
        <taxon>Agaricomycotina</taxon>
        <taxon>Agaricomycetes</taxon>
        <taxon>Agaricomycetidae</taxon>
        <taxon>Agaricales</taxon>
        <taxon>Marasmiineae</taxon>
        <taxon>Mycenaceae</taxon>
        <taxon>Mycena</taxon>
    </lineage>
</organism>
<dbReference type="AlphaFoldDB" id="A0AAD7MI03"/>
<name>A0AAD7MI03_9AGAR</name>